<dbReference type="Gene3D" id="2.40.290.30">
    <property type="entry name" value="Mediator complex subunit 25, ACID domain"/>
    <property type="match status" value="1"/>
</dbReference>
<feature type="region of interest" description="Disordered" evidence="2">
    <location>
        <begin position="1"/>
        <end position="27"/>
    </location>
</feature>
<feature type="compositionally biased region" description="Gly residues" evidence="2">
    <location>
        <begin position="256"/>
        <end position="268"/>
    </location>
</feature>
<dbReference type="EMBL" id="HBUF01565288">
    <property type="protein sequence ID" value="CAG6764269.1"/>
    <property type="molecule type" value="Transcribed_RNA"/>
</dbReference>
<feature type="region of interest" description="Disordered" evidence="2">
    <location>
        <begin position="195"/>
        <end position="300"/>
    </location>
</feature>
<dbReference type="PANTHER" id="PTHR12433:SF11">
    <property type="entry name" value="MEDIATOR OF RNA POLYMERASE II TRANSCRIPTION SUBUNIT 25"/>
    <property type="match status" value="1"/>
</dbReference>
<dbReference type="InterPro" id="IPR038196">
    <property type="entry name" value="Med25_PTOV_sf"/>
</dbReference>
<organism evidence="4">
    <name type="scientific">Cacopsylla melanoneura</name>
    <dbReference type="NCBI Taxonomy" id="428564"/>
    <lineage>
        <taxon>Eukaryota</taxon>
        <taxon>Metazoa</taxon>
        <taxon>Ecdysozoa</taxon>
        <taxon>Arthropoda</taxon>
        <taxon>Hexapoda</taxon>
        <taxon>Insecta</taxon>
        <taxon>Pterygota</taxon>
        <taxon>Neoptera</taxon>
        <taxon>Paraneoptera</taxon>
        <taxon>Hemiptera</taxon>
        <taxon>Sternorrhyncha</taxon>
        <taxon>Psylloidea</taxon>
        <taxon>Psyllidae</taxon>
        <taxon>Psyllinae</taxon>
        <taxon>Cacopsylla</taxon>
    </lineage>
</organism>
<feature type="compositionally biased region" description="Gly residues" evidence="2">
    <location>
        <begin position="275"/>
        <end position="297"/>
    </location>
</feature>
<dbReference type="GO" id="GO:0005667">
    <property type="term" value="C:transcription regulator complex"/>
    <property type="evidence" value="ECO:0007669"/>
    <property type="project" value="TreeGrafter"/>
</dbReference>
<dbReference type="PANTHER" id="PTHR12433">
    <property type="entry name" value="MEDIATOR OF RNA POLYMERASE II TRANSCRIPTION SUBUNIT 25"/>
    <property type="match status" value="1"/>
</dbReference>
<evidence type="ECO:0000256" key="2">
    <source>
        <dbReference type="SAM" id="MobiDB-lite"/>
    </source>
</evidence>
<keyword evidence="1" id="KW-0175">Coiled coil</keyword>
<feature type="coiled-coil region" evidence="1">
    <location>
        <begin position="304"/>
        <end position="364"/>
    </location>
</feature>
<feature type="compositionally biased region" description="Gly residues" evidence="2">
    <location>
        <begin position="195"/>
        <end position="205"/>
    </location>
</feature>
<dbReference type="Pfam" id="PF11232">
    <property type="entry name" value="Med25"/>
    <property type="match status" value="1"/>
</dbReference>
<proteinExistence type="predicted"/>
<feature type="compositionally biased region" description="Low complexity" evidence="2">
    <location>
        <begin position="1"/>
        <end position="26"/>
    </location>
</feature>
<feature type="domain" description="Mediator complex subunit Med25 PTOV" evidence="3">
    <location>
        <begin position="29"/>
        <end position="182"/>
    </location>
</feature>
<name>A0A8D9AD90_9HEMI</name>
<dbReference type="AlphaFoldDB" id="A0A8D9AD90"/>
<dbReference type="GO" id="GO:0045944">
    <property type="term" value="P:positive regulation of transcription by RNA polymerase II"/>
    <property type="evidence" value="ECO:0007669"/>
    <property type="project" value="TreeGrafter"/>
</dbReference>
<sequence>MNQQQQNQAQGQNPQQATGQQGLQQGARERHTIWQGMVEWIEKGKNPNDPQKLTRTVPCQVSANSRDGQPELWKAEAWPEKLIMQLMPKQLIGTIGGAYLKNSKSVLFHPQQCEALEALTKVMSNGFAGCVHFTNSQVNQACDIKVLILLYTAEKNAYLGFIPNDQTAFVDRLRRVIQQQKHQHQNAAMIRQGLAGGPGNAMGPGPGGPQPSMMNPGGPMLVQPPAPGGGSASGLMQAMAGQNNPPGGPGPSPGLQGPGPVGMGGPGGQLPLPGPGAGPGSMMQGPGGPRGPGGVLGGPRPPYNDHLEQARQQNLAKIQQLRKTLEAAQQQELNYKSQMEISSNVQMQQQLHQNLEQAQQQENQFKVMEIEHQKHMRAQLMQQRPGMQRMMRPGIPNNPGLRNLLQHQQPQFRQQMMGGPGGQQIQQQFDEGVPSFEFLG</sequence>
<accession>A0A8D9AD90</accession>
<dbReference type="GO" id="GO:0016592">
    <property type="term" value="C:mediator complex"/>
    <property type="evidence" value="ECO:0007669"/>
    <property type="project" value="TreeGrafter"/>
</dbReference>
<dbReference type="InterPro" id="IPR021394">
    <property type="entry name" value="Med25_PTOV"/>
</dbReference>
<evidence type="ECO:0000313" key="4">
    <source>
        <dbReference type="EMBL" id="CAG6764269.1"/>
    </source>
</evidence>
<evidence type="ECO:0000256" key="1">
    <source>
        <dbReference type="SAM" id="Coils"/>
    </source>
</evidence>
<protein>
    <submittedName>
        <fullName evidence="4">Mediator of RNA polymerase II transcription subunit 25</fullName>
    </submittedName>
</protein>
<feature type="compositionally biased region" description="Low complexity" evidence="2">
    <location>
        <begin position="210"/>
        <end position="220"/>
    </location>
</feature>
<reference evidence="4" key="1">
    <citation type="submission" date="2021-05" db="EMBL/GenBank/DDBJ databases">
        <authorList>
            <person name="Alioto T."/>
            <person name="Alioto T."/>
            <person name="Gomez Garrido J."/>
        </authorList>
    </citation>
    <scope>NUCLEOTIDE SEQUENCE</scope>
</reference>
<evidence type="ECO:0000259" key="3">
    <source>
        <dbReference type="Pfam" id="PF11232"/>
    </source>
</evidence>
<dbReference type="EMBL" id="HBUF01565287">
    <property type="protein sequence ID" value="CAG6764267.1"/>
    <property type="molecule type" value="Transcribed_RNA"/>
</dbReference>